<reference evidence="13 14" key="1">
    <citation type="submission" date="2018-03" db="EMBL/GenBank/DDBJ databases">
        <title>The draft genome of Sphingosinicella sp. GL-C-18.</title>
        <authorList>
            <person name="Liu L."/>
            <person name="Li L."/>
            <person name="Liang L."/>
            <person name="Zhang X."/>
            <person name="Wang T."/>
        </authorList>
    </citation>
    <scope>NUCLEOTIDE SEQUENCE [LARGE SCALE GENOMIC DNA]</scope>
    <source>
        <strain evidence="13 14">GL-C-18</strain>
    </source>
</reference>
<keyword evidence="2 8" id="KW-0813">Transport</keyword>
<keyword evidence="6 8" id="KW-0472">Membrane</keyword>
<dbReference type="Gene3D" id="2.170.130.10">
    <property type="entry name" value="TonB-dependent receptor, plug domain"/>
    <property type="match status" value="1"/>
</dbReference>
<dbReference type="Pfam" id="PF00593">
    <property type="entry name" value="TonB_dep_Rec_b-barrel"/>
    <property type="match status" value="1"/>
</dbReference>
<name>A0A2P7QYP3_9SPHN</name>
<sequence length="1010" mass="107039">MSKILQRTLFASTSLACLLLAAGPVAAQVAEPAEASPDVPAPEEQAAQGGEIVVTGSRIARPDLQISSPVTVVGQEEIQLRQAPTAEALLRDLPSVRPSIGPAVNNGGDGSATINLRGIGENRSLVLLDGRRIVPFGLDNLTDLNTIPVALVERVDVPTGGASSVYGADAVAGVVNFITRRNFSGVDLSSSYRISERGDSALFRADLVIGSDLADGRGNAVLALGYTKSDPLLTTDRNIGEFPILSANGQFSGSLASVPTIFTSPNAAALGVANTGFGAAFDPSTGRLRAGQQGDTFNSNIGTYFQTPLERYNVYAAAHYEVTPGIEVYSSGMFTRNDVRIQLASSATFTNTYQLSLNNPYLPAAARNQLCAAFDTNPAVTGIQPISAANCAAAGAAVGGPGTPGYIEIPVIAQRRFTEYGPRGNAVESTMFQVQAGLRGDITENIRFDISGQHGETTQNQTRENWGSFSRVQQALRAYRNGAGTPVCTDASNGCVPLNLFGPEGSITPEMIAFFDLDALIRRTTKLTVVTGSVSGDLFSLQSPFAETPLGFALGAEYRKVSARSNPDAPSQIQGEVLGTGARTPPDFGTISVKEVFGELLVPLVEKSFIYNASIEAGIRYSDYSTTGGSTTWKAGGSISPVRDIKFRGMYQRAVRSPNIQELFQSPVQGLGNLAVDPCAGANPSASRVLCEGTGAPPGTYGSISTPSSSQINVTTAGNPNLDVEKARTYTLGAVFMPGFLPNLAVTLDYFNIVVKDAITQPAQGDILNGCYSSTLNPSQTLNDFCALIGRNPLNGSLNGAGDTPGVILGYSNLGQIETAGVDLGITYRLKLSEMFDGDPGELRFGFNGTWLDYYHFQANELSINRDCTGFYSTNCTNPRAEWKWNGRVTYSTKAVDVSLLWNHVSSVKLEPFTTAAIQPLDTPQPGGPNPTTVFEPFRKIKAYDYFDLTFRARPAENLDITITIENLLDKAPPLVGANVGGTSYNSGNTFPTIYDPIGRAFTVGAHLTF</sequence>
<evidence type="ECO:0000256" key="9">
    <source>
        <dbReference type="RuleBase" id="RU003357"/>
    </source>
</evidence>
<evidence type="ECO:0000256" key="10">
    <source>
        <dbReference type="SAM" id="SignalP"/>
    </source>
</evidence>
<evidence type="ECO:0000256" key="6">
    <source>
        <dbReference type="ARBA" id="ARBA00023136"/>
    </source>
</evidence>
<dbReference type="SUPFAM" id="SSF56935">
    <property type="entry name" value="Porins"/>
    <property type="match status" value="1"/>
</dbReference>
<feature type="signal peptide" evidence="10">
    <location>
        <begin position="1"/>
        <end position="27"/>
    </location>
</feature>
<evidence type="ECO:0000259" key="11">
    <source>
        <dbReference type="Pfam" id="PF00593"/>
    </source>
</evidence>
<evidence type="ECO:0000256" key="7">
    <source>
        <dbReference type="ARBA" id="ARBA00023237"/>
    </source>
</evidence>
<evidence type="ECO:0000313" key="13">
    <source>
        <dbReference type="EMBL" id="PSJ43077.1"/>
    </source>
</evidence>
<evidence type="ECO:0000256" key="8">
    <source>
        <dbReference type="PROSITE-ProRule" id="PRU01360"/>
    </source>
</evidence>
<evidence type="ECO:0000259" key="12">
    <source>
        <dbReference type="Pfam" id="PF07715"/>
    </source>
</evidence>
<evidence type="ECO:0000256" key="2">
    <source>
        <dbReference type="ARBA" id="ARBA00022448"/>
    </source>
</evidence>
<gene>
    <name evidence="13" type="ORF">C7I55_01415</name>
</gene>
<dbReference type="Proteomes" id="UP000241167">
    <property type="component" value="Unassembled WGS sequence"/>
</dbReference>
<dbReference type="PANTHER" id="PTHR47234">
    <property type="match status" value="1"/>
</dbReference>
<keyword evidence="14" id="KW-1185">Reference proteome</keyword>
<dbReference type="PANTHER" id="PTHR47234:SF2">
    <property type="entry name" value="TONB-DEPENDENT RECEPTOR"/>
    <property type="match status" value="1"/>
</dbReference>
<dbReference type="OrthoDB" id="7051241at2"/>
<keyword evidence="4 8" id="KW-0812">Transmembrane</keyword>
<keyword evidence="7 8" id="KW-0998">Cell outer membrane</keyword>
<dbReference type="InterPro" id="IPR036942">
    <property type="entry name" value="Beta-barrel_TonB_sf"/>
</dbReference>
<evidence type="ECO:0000256" key="5">
    <source>
        <dbReference type="ARBA" id="ARBA00023077"/>
    </source>
</evidence>
<protein>
    <submittedName>
        <fullName evidence="13">TonB-dependent receptor</fullName>
    </submittedName>
</protein>
<dbReference type="Pfam" id="PF07715">
    <property type="entry name" value="Plug"/>
    <property type="match status" value="1"/>
</dbReference>
<dbReference type="InterPro" id="IPR000531">
    <property type="entry name" value="Beta-barrel_TonB"/>
</dbReference>
<dbReference type="Gene3D" id="2.40.170.20">
    <property type="entry name" value="TonB-dependent receptor, beta-barrel domain"/>
    <property type="match status" value="1"/>
</dbReference>
<dbReference type="GO" id="GO:0009279">
    <property type="term" value="C:cell outer membrane"/>
    <property type="evidence" value="ECO:0007669"/>
    <property type="project" value="UniProtKB-SubCell"/>
</dbReference>
<dbReference type="AlphaFoldDB" id="A0A2P7QYP3"/>
<comment type="subcellular location">
    <subcellularLocation>
        <location evidence="1 8">Cell outer membrane</location>
        <topology evidence="1 8">Multi-pass membrane protein</topology>
    </subcellularLocation>
</comment>
<dbReference type="PROSITE" id="PS52016">
    <property type="entry name" value="TONB_DEPENDENT_REC_3"/>
    <property type="match status" value="1"/>
</dbReference>
<dbReference type="RefSeq" id="WP_106511099.1">
    <property type="nucleotide sequence ID" value="NZ_PXYI01000001.1"/>
</dbReference>
<evidence type="ECO:0000256" key="1">
    <source>
        <dbReference type="ARBA" id="ARBA00004571"/>
    </source>
</evidence>
<dbReference type="InterPro" id="IPR037066">
    <property type="entry name" value="Plug_dom_sf"/>
</dbReference>
<organism evidence="13 14">
    <name type="scientific">Allosphingosinicella deserti</name>
    <dbReference type="NCBI Taxonomy" id="2116704"/>
    <lineage>
        <taxon>Bacteria</taxon>
        <taxon>Pseudomonadati</taxon>
        <taxon>Pseudomonadota</taxon>
        <taxon>Alphaproteobacteria</taxon>
        <taxon>Sphingomonadales</taxon>
        <taxon>Sphingomonadaceae</taxon>
        <taxon>Allosphingosinicella</taxon>
    </lineage>
</organism>
<keyword evidence="13" id="KW-0675">Receptor</keyword>
<dbReference type="EMBL" id="PXYI01000001">
    <property type="protein sequence ID" value="PSJ43077.1"/>
    <property type="molecule type" value="Genomic_DNA"/>
</dbReference>
<feature type="chain" id="PRO_5015203797" evidence="10">
    <location>
        <begin position="28"/>
        <end position="1010"/>
    </location>
</feature>
<accession>A0A2P7QYP3</accession>
<keyword evidence="3 8" id="KW-1134">Transmembrane beta strand</keyword>
<dbReference type="InterPro" id="IPR012910">
    <property type="entry name" value="Plug_dom"/>
</dbReference>
<comment type="similarity">
    <text evidence="8 9">Belongs to the TonB-dependent receptor family.</text>
</comment>
<evidence type="ECO:0000313" key="14">
    <source>
        <dbReference type="Proteomes" id="UP000241167"/>
    </source>
</evidence>
<dbReference type="InterPro" id="IPR039426">
    <property type="entry name" value="TonB-dep_rcpt-like"/>
</dbReference>
<comment type="caution">
    <text evidence="13">The sequence shown here is derived from an EMBL/GenBank/DDBJ whole genome shotgun (WGS) entry which is preliminary data.</text>
</comment>
<evidence type="ECO:0000256" key="4">
    <source>
        <dbReference type="ARBA" id="ARBA00022692"/>
    </source>
</evidence>
<keyword evidence="10" id="KW-0732">Signal</keyword>
<proteinExistence type="inferred from homology"/>
<feature type="domain" description="TonB-dependent receptor plug" evidence="12">
    <location>
        <begin position="65"/>
        <end position="174"/>
    </location>
</feature>
<evidence type="ECO:0000256" key="3">
    <source>
        <dbReference type="ARBA" id="ARBA00022452"/>
    </source>
</evidence>
<keyword evidence="5 9" id="KW-0798">TonB box</keyword>
<feature type="domain" description="TonB-dependent receptor-like beta-barrel" evidence="11">
    <location>
        <begin position="433"/>
        <end position="968"/>
    </location>
</feature>